<dbReference type="GO" id="GO:0008081">
    <property type="term" value="F:phosphoric diester hydrolase activity"/>
    <property type="evidence" value="ECO:0007669"/>
    <property type="project" value="InterPro"/>
</dbReference>
<evidence type="ECO:0000313" key="2">
    <source>
        <dbReference type="Proteomes" id="UP000274117"/>
    </source>
</evidence>
<reference evidence="1 2" key="1">
    <citation type="submission" date="2018-11" db="EMBL/GenBank/DDBJ databases">
        <authorList>
            <person name="Stevens M.J."/>
            <person name="Cernela N."/>
            <person name="Spoerry Serrano N."/>
            <person name="Schmitt S."/>
            <person name="Schrenzel J."/>
            <person name="Stephan R."/>
        </authorList>
    </citation>
    <scope>NUCLEOTIDE SEQUENCE [LARGE SCALE GENOMIC DNA]</scope>
    <source>
        <strain evidence="1 2">PP422</strain>
    </source>
</reference>
<dbReference type="Proteomes" id="UP000274117">
    <property type="component" value="Unassembled WGS sequence"/>
</dbReference>
<organism evidence="1 2">
    <name type="scientific">Streptococcus suis</name>
    <dbReference type="NCBI Taxonomy" id="1307"/>
    <lineage>
        <taxon>Bacteria</taxon>
        <taxon>Bacillati</taxon>
        <taxon>Bacillota</taxon>
        <taxon>Bacilli</taxon>
        <taxon>Lactobacillales</taxon>
        <taxon>Streptococcaceae</taxon>
        <taxon>Streptococcus</taxon>
    </lineage>
</organism>
<dbReference type="PANTHER" id="PTHR46211">
    <property type="entry name" value="GLYCEROPHOSPHORYL DIESTER PHOSPHODIESTERASE"/>
    <property type="match status" value="1"/>
</dbReference>
<dbReference type="EMBL" id="RSDO01000002">
    <property type="protein sequence ID" value="RRR55082.1"/>
    <property type="molecule type" value="Genomic_DNA"/>
</dbReference>
<sequence>MLYLLGFLILIGLLIFLLKPRMGRVDFGPFLGWDYAHRGFYDNSGAAPENSLAAYALAVQKGYGIEDCHYQELQKYKLFNSQEGIPRLADILDLVAGKVPLIVEIKSESRDVLEVCQHVTSYLDSYTGAFMVESFNPQVVAYFKKHRPNSIRGQLSGNLSGQKGLIYFAIKHLLTNYLTRPDFIAYEHEFQKNPSLNLIRLLFRIPLVVYTVKTPQGYISHKKRFDIQIFEGFDAKEM</sequence>
<name>A0A3R8T0V0_STRSU</name>
<dbReference type="GO" id="GO:0006629">
    <property type="term" value="P:lipid metabolic process"/>
    <property type="evidence" value="ECO:0007669"/>
    <property type="project" value="InterPro"/>
</dbReference>
<dbReference type="AlphaFoldDB" id="A0A3R8T0V0"/>
<dbReference type="InterPro" id="IPR017946">
    <property type="entry name" value="PLC-like_Pdiesterase_TIM-brl"/>
</dbReference>
<comment type="caution">
    <text evidence="1">The sequence shown here is derived from an EMBL/GenBank/DDBJ whole genome shotgun (WGS) entry which is preliminary data.</text>
</comment>
<dbReference type="SUPFAM" id="SSF51695">
    <property type="entry name" value="PLC-like phosphodiesterases"/>
    <property type="match status" value="1"/>
</dbReference>
<accession>A0A3R8T0V0</accession>
<dbReference type="Gene3D" id="3.20.20.190">
    <property type="entry name" value="Phosphatidylinositol (PI) phosphodiesterase"/>
    <property type="match status" value="1"/>
</dbReference>
<dbReference type="PANTHER" id="PTHR46211:SF1">
    <property type="entry name" value="GLYCEROPHOSPHODIESTER PHOSPHODIESTERASE, CYTOPLASMIC"/>
    <property type="match status" value="1"/>
</dbReference>
<reference evidence="1 2" key="2">
    <citation type="submission" date="2018-12" db="EMBL/GenBank/DDBJ databases">
        <title>Whole-genome sequences of fifteen clinical Streptococcus suis strains isolated from pigs between 2006 and 2018.</title>
        <authorList>
            <person name="Stevens M.J.A."/>
            <person name="Cernela N."/>
            <person name="Spoerry Serrano N."/>
            <person name="Schmitt S."/>
            <person name="Schrenzel J."/>
            <person name="Stephan R."/>
        </authorList>
    </citation>
    <scope>NUCLEOTIDE SEQUENCE [LARGE SCALE GENOMIC DNA]</scope>
    <source>
        <strain evidence="1 2">PP422</strain>
    </source>
</reference>
<gene>
    <name evidence="1" type="ORF">EI998_00910</name>
</gene>
<evidence type="ECO:0000313" key="1">
    <source>
        <dbReference type="EMBL" id="RRR55082.1"/>
    </source>
</evidence>
<proteinExistence type="predicted"/>
<protein>
    <submittedName>
        <fullName evidence="1">Glycerophosphodiester phosphodiesterase</fullName>
    </submittedName>
</protein>